<feature type="domain" description="Glycosyltransferase subfamily 4-like N-terminal" evidence="3">
    <location>
        <begin position="34"/>
        <end position="192"/>
    </location>
</feature>
<reference evidence="4" key="1">
    <citation type="submission" date="2019-08" db="EMBL/GenBank/DDBJ databases">
        <title>Carotenoids and Carotenoid Binding Proteins in the Halophilic Cyanobacterium Euhalothece sp. ZM00.</title>
        <authorList>
            <person name="Cho S.M."/>
            <person name="Song J.Y."/>
            <person name="Park Y.-I."/>
        </authorList>
    </citation>
    <scope>NUCLEOTIDE SEQUENCE [LARGE SCALE GENOMIC DNA]</scope>
    <source>
        <strain evidence="4">Z-M001</strain>
    </source>
</reference>
<keyword evidence="1" id="KW-0812">Transmembrane</keyword>
<dbReference type="AlphaFoldDB" id="A0A5B8NNS0"/>
<dbReference type="Gene3D" id="3.40.50.2000">
    <property type="entry name" value="Glycogen Phosphorylase B"/>
    <property type="match status" value="2"/>
</dbReference>
<protein>
    <submittedName>
        <fullName evidence="4">Glycosyltransferase family 4 protein</fullName>
    </submittedName>
</protein>
<evidence type="ECO:0000259" key="2">
    <source>
        <dbReference type="Pfam" id="PF00534"/>
    </source>
</evidence>
<keyword evidence="4" id="KW-0808">Transferase</keyword>
<dbReference type="InterPro" id="IPR028098">
    <property type="entry name" value="Glyco_trans_4-like_N"/>
</dbReference>
<dbReference type="KEGG" id="enn:FRE64_12585"/>
<dbReference type="GO" id="GO:0016757">
    <property type="term" value="F:glycosyltransferase activity"/>
    <property type="evidence" value="ECO:0007669"/>
    <property type="project" value="InterPro"/>
</dbReference>
<dbReference type="PANTHER" id="PTHR12526">
    <property type="entry name" value="GLYCOSYLTRANSFERASE"/>
    <property type="match status" value="1"/>
</dbReference>
<accession>A0A5B8NNS0</accession>
<proteinExistence type="predicted"/>
<feature type="transmembrane region" description="Helical" evidence="1">
    <location>
        <begin position="21"/>
        <end position="41"/>
    </location>
</feature>
<organism evidence="4 5">
    <name type="scientific">Euhalothece natronophila Z-M001</name>
    <dbReference type="NCBI Taxonomy" id="522448"/>
    <lineage>
        <taxon>Bacteria</taxon>
        <taxon>Bacillati</taxon>
        <taxon>Cyanobacteriota</taxon>
        <taxon>Cyanophyceae</taxon>
        <taxon>Oscillatoriophycideae</taxon>
        <taxon>Chroococcales</taxon>
        <taxon>Halothecacae</taxon>
        <taxon>Halothece cluster</taxon>
        <taxon>Euhalothece</taxon>
    </lineage>
</organism>
<dbReference type="Pfam" id="PF13439">
    <property type="entry name" value="Glyco_transf_4"/>
    <property type="match status" value="1"/>
</dbReference>
<keyword evidence="1" id="KW-0472">Membrane</keyword>
<name>A0A5B8NNS0_9CHRO</name>
<evidence type="ECO:0000256" key="1">
    <source>
        <dbReference type="SAM" id="Phobius"/>
    </source>
</evidence>
<evidence type="ECO:0000313" key="5">
    <source>
        <dbReference type="Proteomes" id="UP000318453"/>
    </source>
</evidence>
<dbReference type="OrthoDB" id="9769600at2"/>
<dbReference type="Proteomes" id="UP000318453">
    <property type="component" value="Chromosome"/>
</dbReference>
<dbReference type="CDD" id="cd03801">
    <property type="entry name" value="GT4_PimA-like"/>
    <property type="match status" value="1"/>
</dbReference>
<evidence type="ECO:0000313" key="4">
    <source>
        <dbReference type="EMBL" id="QDZ40714.1"/>
    </source>
</evidence>
<sequence>MNSYLHYNNPFNNFIFYSYKVIIITPILFGSGTGAATYYYLLAEGLQHQGIDLTIISEKANLPINFDNGEYLGLFPSRTGKKKQLIRDLIGYAWQNLQYLKLPSIVQKKQSNAVLVHTSFYNLPGIFPQVMKRAIAQKQSKQKYIADVRDVLLPLKQVKYLSQYDQVIACSENVRQLLISGGLNQEKITYIPIPQETISVNSVEVENLLTELGLDQTPYIFYAGMIKEIKAIDLLLETFTQFVHPKQPDIKLVLAGYIKTTNPKILNLLQSENVHYVGNRNRKDILNLMAGASLCINLSPNESIGRSSLEALALKRPTLLPPNIPEFMCHCPDFVVSSRDPQVIAEQIIDTLSKQKIPTYPIEQHLPEKVIQQYHTILR</sequence>
<evidence type="ECO:0000259" key="3">
    <source>
        <dbReference type="Pfam" id="PF13439"/>
    </source>
</evidence>
<gene>
    <name evidence="4" type="ORF">FRE64_12585</name>
</gene>
<dbReference type="EMBL" id="CP042326">
    <property type="protein sequence ID" value="QDZ40714.1"/>
    <property type="molecule type" value="Genomic_DNA"/>
</dbReference>
<dbReference type="SUPFAM" id="SSF53756">
    <property type="entry name" value="UDP-Glycosyltransferase/glycogen phosphorylase"/>
    <property type="match status" value="1"/>
</dbReference>
<keyword evidence="5" id="KW-1185">Reference proteome</keyword>
<keyword evidence="1" id="KW-1133">Transmembrane helix</keyword>
<dbReference type="InterPro" id="IPR001296">
    <property type="entry name" value="Glyco_trans_1"/>
</dbReference>
<feature type="domain" description="Glycosyl transferase family 1" evidence="2">
    <location>
        <begin position="215"/>
        <end position="362"/>
    </location>
</feature>
<dbReference type="RefSeq" id="WP_146296560.1">
    <property type="nucleotide sequence ID" value="NZ_CP042326.1"/>
</dbReference>
<dbReference type="Pfam" id="PF00534">
    <property type="entry name" value="Glycos_transf_1"/>
    <property type="match status" value="1"/>
</dbReference>